<protein>
    <recommendedName>
        <fullName evidence="2">DNA-directed DNA polymerase</fullName>
        <ecNumber evidence="2">2.7.7.7</ecNumber>
    </recommendedName>
</protein>
<dbReference type="Gene3D" id="1.10.287.690">
    <property type="entry name" value="Helix hairpin bin"/>
    <property type="match status" value="1"/>
</dbReference>
<evidence type="ECO:0000256" key="4">
    <source>
        <dbReference type="ARBA" id="ARBA00022695"/>
    </source>
</evidence>
<keyword evidence="3" id="KW-0808">Transferase</keyword>
<dbReference type="PRINTS" id="PR00106">
    <property type="entry name" value="DNAPOLB"/>
</dbReference>
<feature type="domain" description="DNA-directed DNA polymerase family B exonuclease" evidence="10">
    <location>
        <begin position="158"/>
        <end position="376"/>
    </location>
</feature>
<dbReference type="GO" id="GO:0003677">
    <property type="term" value="F:DNA binding"/>
    <property type="evidence" value="ECO:0007669"/>
    <property type="project" value="UniProtKB-KW"/>
</dbReference>
<dbReference type="InterPro" id="IPR006172">
    <property type="entry name" value="DNA-dir_DNA_pol_B"/>
</dbReference>
<dbReference type="InterPro" id="IPR036397">
    <property type="entry name" value="RNaseH_sf"/>
</dbReference>
<dbReference type="InterPro" id="IPR006133">
    <property type="entry name" value="DNA-dir_DNA_pol_B_exonuc"/>
</dbReference>
<dbReference type="InterPro" id="IPR042087">
    <property type="entry name" value="DNA_pol_B_thumb"/>
</dbReference>
<dbReference type="EMBL" id="LT907979">
    <property type="protein sequence ID" value="SOB73944.1"/>
    <property type="molecule type" value="Genomic_DNA"/>
</dbReference>
<evidence type="ECO:0000256" key="1">
    <source>
        <dbReference type="ARBA" id="ARBA00005755"/>
    </source>
</evidence>
<keyword evidence="6" id="KW-1194">Viral DNA replication</keyword>
<dbReference type="GO" id="GO:0039693">
    <property type="term" value="P:viral DNA genome replication"/>
    <property type="evidence" value="ECO:0007669"/>
    <property type="project" value="UniProtKB-KW"/>
</dbReference>
<proteinExistence type="inferred from homology"/>
<organism evidence="11">
    <name type="scientific">Cedratvirus lausannensis</name>
    <dbReference type="NCBI Taxonomy" id="2023205"/>
    <lineage>
        <taxon>Viruses</taxon>
        <taxon>Pithoviruses</taxon>
        <taxon>Orthocedratvirinae</taxon>
        <taxon>Alphacedratvirus</taxon>
        <taxon>Alphacedratvirus francolausannense</taxon>
    </lineage>
</organism>
<comment type="catalytic activity">
    <reaction evidence="8">
        <text>DNA(n) + a 2'-deoxyribonucleoside 5'-triphosphate = DNA(n+1) + diphosphate</text>
        <dbReference type="Rhea" id="RHEA:22508"/>
        <dbReference type="Rhea" id="RHEA-COMP:17339"/>
        <dbReference type="Rhea" id="RHEA-COMP:17340"/>
        <dbReference type="ChEBI" id="CHEBI:33019"/>
        <dbReference type="ChEBI" id="CHEBI:61560"/>
        <dbReference type="ChEBI" id="CHEBI:173112"/>
        <dbReference type="EC" id="2.7.7.7"/>
    </reaction>
</comment>
<dbReference type="InterPro" id="IPR012337">
    <property type="entry name" value="RNaseH-like_sf"/>
</dbReference>
<evidence type="ECO:0000256" key="3">
    <source>
        <dbReference type="ARBA" id="ARBA00022679"/>
    </source>
</evidence>
<dbReference type="Pfam" id="PF03104">
    <property type="entry name" value="DNA_pol_B_exo1"/>
    <property type="match status" value="1"/>
</dbReference>
<name>A0A285PWF6_9VIRU</name>
<dbReference type="GO" id="GO:0000166">
    <property type="term" value="F:nucleotide binding"/>
    <property type="evidence" value="ECO:0007669"/>
    <property type="project" value="InterPro"/>
</dbReference>
<dbReference type="Gene3D" id="3.30.420.10">
    <property type="entry name" value="Ribonuclease H-like superfamily/Ribonuclease H"/>
    <property type="match status" value="1"/>
</dbReference>
<dbReference type="InterPro" id="IPR006134">
    <property type="entry name" value="DNA-dir_DNA_pol_B_multi_dom"/>
</dbReference>
<feature type="domain" description="DNA-directed DNA polymerase family B multifunctional" evidence="9">
    <location>
        <begin position="450"/>
        <end position="871"/>
    </location>
</feature>
<sequence>MSSDKTLVVHAYDWGIKDIDGRVNVMAWCLDEQSQSHLLRIPYNYVCYLELRPLMVGKRKMEWKQGIADYLIKNINKSLGEFAPIGAEFLFREKFYYYQGKKKYPMIKFVFNNPVSLQKLTAMFRRPVKFEVKRDGRCVKLEANGTLWEDKQTQFTPIRKLLTERGCGYAQWFEISVSPCRHPTSTIPEWTGDHKTMKPRPDIKTITSPKIFSFDIECYSNNHRAMPKEYIPEHVVYMISCVVFRNGQPEREKYLIVLGELEIEGVTVINVNSEEELCDALVDLIIRTNPDIITGYNIFGFDYPYLYSRLGLYNQEWRNISRTREGVNLLKEINWKSSAYSRQHYYMMDAQGRINFDLYTLARREMKLLRYNLETVAQENLGRGKHDISAVEMFSIYEKYTSNREKYRAEFQRVAEYCIEDALLVVDLIEKLNVWIWLVEFSSAMGVSVADLFIRGQQVRCFSLLQDLAIKKNIVMDKVVMADTGKYQGAYVSEPTPGLFEHVACLDFNSLYPNIMRAYNMCYTTLIRPEQQDHLESLGLTLDDVHVIEWDEEDEKTKEKKHFKNVFVKEHIKKGIFPELLGELIDKRNAVKRDMRGVDVESLFYKVCDKKQLGLKVVANSGYGFTGASQGFLPCKAIAASVTAMGRKHILEANDYISQKYGYKVVYNDTDSVFFVVKADSYEEAWKIAKAMEKDVSSVFPFHLNVELEKVGRAFYIKKKMYAFWGTSPQGVFCAPGKIMHKGTTLTRRDNCLWQRSFFEMTLMDCLNKTSLDDMFAHISEEVINLYRRKYTWSDFVVVKSVGEEYKVNTNAMAIFKEYMAERGCPINPGDRIDYIITKKESTYLGEKMLSPEHFINDGAKVDYDYYLEHFGIKKIEKLYNIAHGEEVEKREYVHRERCAYMALRDFLNLYPEYLETAQAKEDYFNTYQALVEQLKTVSFRGIVKIRDCLNKLYNNRTKKALTSYVCKSPVKQQYKLIQTKKLCLYELLTKVALVY</sequence>
<evidence type="ECO:0000256" key="8">
    <source>
        <dbReference type="ARBA" id="ARBA00049244"/>
    </source>
</evidence>
<dbReference type="GO" id="GO:0003887">
    <property type="term" value="F:DNA-directed DNA polymerase activity"/>
    <property type="evidence" value="ECO:0007669"/>
    <property type="project" value="UniProtKB-KW"/>
</dbReference>
<dbReference type="InterPro" id="IPR023211">
    <property type="entry name" value="DNA_pol_palm_dom_sf"/>
</dbReference>
<evidence type="ECO:0000256" key="2">
    <source>
        <dbReference type="ARBA" id="ARBA00012417"/>
    </source>
</evidence>
<evidence type="ECO:0000313" key="11">
    <source>
        <dbReference type="EMBL" id="SOB73944.1"/>
    </source>
</evidence>
<dbReference type="SUPFAM" id="SSF53098">
    <property type="entry name" value="Ribonuclease H-like"/>
    <property type="match status" value="1"/>
</dbReference>
<evidence type="ECO:0000313" key="12">
    <source>
        <dbReference type="Proteomes" id="UP000274850"/>
    </source>
</evidence>
<keyword evidence="12" id="KW-1185">Reference proteome</keyword>
<keyword evidence="5" id="KW-0239">DNA-directed DNA polymerase</keyword>
<keyword evidence="6" id="KW-0235">DNA replication</keyword>
<dbReference type="GO" id="GO:0006261">
    <property type="term" value="P:DNA-templated DNA replication"/>
    <property type="evidence" value="ECO:0007669"/>
    <property type="project" value="TreeGrafter"/>
</dbReference>
<evidence type="ECO:0000256" key="7">
    <source>
        <dbReference type="ARBA" id="ARBA00023125"/>
    </source>
</evidence>
<gene>
    <name evidence="11" type="ORF">BQ9231_00061</name>
</gene>
<keyword evidence="7" id="KW-0238">DNA-binding</keyword>
<evidence type="ECO:0000259" key="9">
    <source>
        <dbReference type="Pfam" id="PF00136"/>
    </source>
</evidence>
<dbReference type="Proteomes" id="UP000274850">
    <property type="component" value="Segment"/>
</dbReference>
<evidence type="ECO:0000256" key="6">
    <source>
        <dbReference type="ARBA" id="ARBA00023109"/>
    </source>
</evidence>
<dbReference type="PANTHER" id="PTHR10322">
    <property type="entry name" value="DNA POLYMERASE CATALYTIC SUBUNIT"/>
    <property type="match status" value="1"/>
</dbReference>
<evidence type="ECO:0000259" key="10">
    <source>
        <dbReference type="Pfam" id="PF03104"/>
    </source>
</evidence>
<dbReference type="InterPro" id="IPR050240">
    <property type="entry name" value="DNA_pol_type-B"/>
</dbReference>
<evidence type="ECO:0000256" key="5">
    <source>
        <dbReference type="ARBA" id="ARBA00022932"/>
    </source>
</evidence>
<dbReference type="SMART" id="SM00486">
    <property type="entry name" value="POLBc"/>
    <property type="match status" value="1"/>
</dbReference>
<keyword evidence="4" id="KW-0548">Nucleotidyltransferase</keyword>
<reference evidence="11" key="1">
    <citation type="submission" date="2017-08" db="EMBL/GenBank/DDBJ databases">
        <authorList>
            <person name="de Groot N.N."/>
        </authorList>
    </citation>
    <scope>NUCLEOTIDE SEQUENCE</scope>
</reference>
<dbReference type="Gene3D" id="3.90.1600.10">
    <property type="entry name" value="Palm domain of DNA polymerase"/>
    <property type="match status" value="1"/>
</dbReference>
<accession>A0A285PWF6</accession>
<dbReference type="Gene3D" id="1.10.132.60">
    <property type="entry name" value="DNA polymerase family B, C-terminal domain"/>
    <property type="match status" value="1"/>
</dbReference>
<dbReference type="EC" id="2.7.7.7" evidence="2"/>
<dbReference type="SUPFAM" id="SSF56672">
    <property type="entry name" value="DNA/RNA polymerases"/>
    <property type="match status" value="1"/>
</dbReference>
<comment type="similarity">
    <text evidence="1">Belongs to the DNA polymerase type-B family.</text>
</comment>
<dbReference type="InterPro" id="IPR043502">
    <property type="entry name" value="DNA/RNA_pol_sf"/>
</dbReference>
<dbReference type="Pfam" id="PF00136">
    <property type="entry name" value="DNA_pol_B"/>
    <property type="match status" value="1"/>
</dbReference>
<dbReference type="PANTHER" id="PTHR10322:SF23">
    <property type="entry name" value="DNA POLYMERASE DELTA CATALYTIC SUBUNIT"/>
    <property type="match status" value="1"/>
</dbReference>